<organism evidence="2">
    <name type="scientific">viral metagenome</name>
    <dbReference type="NCBI Taxonomy" id="1070528"/>
    <lineage>
        <taxon>unclassified sequences</taxon>
        <taxon>metagenomes</taxon>
        <taxon>organismal metagenomes</taxon>
    </lineage>
</organism>
<feature type="transmembrane region" description="Helical" evidence="1">
    <location>
        <begin position="346"/>
        <end position="366"/>
    </location>
</feature>
<name>A0A6C0IR33_9ZZZZ</name>
<protein>
    <submittedName>
        <fullName evidence="2">Uncharacterized protein</fullName>
    </submittedName>
</protein>
<evidence type="ECO:0000256" key="1">
    <source>
        <dbReference type="SAM" id="Phobius"/>
    </source>
</evidence>
<proteinExistence type="predicted"/>
<keyword evidence="1" id="KW-1133">Transmembrane helix</keyword>
<evidence type="ECO:0000313" key="2">
    <source>
        <dbReference type="EMBL" id="QHT94876.1"/>
    </source>
</evidence>
<accession>A0A6C0IR33</accession>
<dbReference type="AlphaFoldDB" id="A0A6C0IR33"/>
<dbReference type="EMBL" id="MN740232">
    <property type="protein sequence ID" value="QHT94876.1"/>
    <property type="molecule type" value="Genomic_DNA"/>
</dbReference>
<keyword evidence="1" id="KW-0812">Transmembrane</keyword>
<keyword evidence="1" id="KW-0472">Membrane</keyword>
<sequence>MGFENIIEAFYNNKKGRSGRSINQGNSLLNIRESLMDVIGQGREGFDTARLSKLSKKEKKMINTLETKYNRLVSDYASSYKSFLIEHRQLESQVTTCKAKCLEKYNTGVQDYANKRKACTAGCQINGPYIAECKDTYTSMRLQPRSKRCPVITPGKCSGGNITVGQSNYVGRSSTADRKGTTIKDGCCECGGGKGGRPLGNINGNEVKRCDDLAGAFGMQKGSGQAKAYKRICNQAASSSGMETQRTHNFYKKYNVIEAKNGKISDAAQTLYNQIDTLENVNKKLRSSTSDSEMQLARDLKTFEERYATLMGLAGGKKADGSYEGTDPTIEAQRRAVELKKQAEEMSFYFMSILAIVLIATTIINFRRAI</sequence>
<reference evidence="2" key="1">
    <citation type="journal article" date="2020" name="Nature">
        <title>Giant virus diversity and host interactions through global metagenomics.</title>
        <authorList>
            <person name="Schulz F."/>
            <person name="Roux S."/>
            <person name="Paez-Espino D."/>
            <person name="Jungbluth S."/>
            <person name="Walsh D.A."/>
            <person name="Denef V.J."/>
            <person name="McMahon K.D."/>
            <person name="Konstantinidis K.T."/>
            <person name="Eloe-Fadrosh E.A."/>
            <person name="Kyrpides N.C."/>
            <person name="Woyke T."/>
        </authorList>
    </citation>
    <scope>NUCLEOTIDE SEQUENCE</scope>
    <source>
        <strain evidence="2">GVMAG-M-3300024261-37</strain>
    </source>
</reference>